<keyword evidence="4" id="KW-1185">Reference proteome</keyword>
<name>A0ABR1WXP1_9PEZI</name>
<protein>
    <submittedName>
        <fullName evidence="3">Uncharacterized protein</fullName>
    </submittedName>
</protein>
<dbReference type="RefSeq" id="XP_066670830.1">
    <property type="nucleotide sequence ID" value="XM_066807212.1"/>
</dbReference>
<feature type="coiled-coil region" evidence="1">
    <location>
        <begin position="53"/>
        <end position="80"/>
    </location>
</feature>
<dbReference type="EMBL" id="JAQQWN010000004">
    <property type="protein sequence ID" value="KAK8087936.1"/>
    <property type="molecule type" value="Genomic_DNA"/>
</dbReference>
<evidence type="ECO:0000313" key="3">
    <source>
        <dbReference type="EMBL" id="KAK8087936.1"/>
    </source>
</evidence>
<evidence type="ECO:0000313" key="4">
    <source>
        <dbReference type="Proteomes" id="UP001433268"/>
    </source>
</evidence>
<gene>
    <name evidence="3" type="ORF">PG997_002897</name>
</gene>
<accession>A0ABR1WXP1</accession>
<dbReference type="GeneID" id="92040272"/>
<proteinExistence type="predicted"/>
<keyword evidence="1" id="KW-0175">Coiled coil</keyword>
<sequence>MPPRKRPAQKPSSSSDGDGDADEAPTVLDVDKLVPPKMNAATICIMQSIQVYAEKLTDLMEKFTQRFEEEQNQKEARTRELLLRLDLAIQKKAAAEEKMMQVVASVKHDAETFQHAISCLCAERIEHCKEGVEMADQARQGGGVPLMQGEQKVRARMEKLME</sequence>
<organism evidence="3 4">
    <name type="scientific">Apiospora hydei</name>
    <dbReference type="NCBI Taxonomy" id="1337664"/>
    <lineage>
        <taxon>Eukaryota</taxon>
        <taxon>Fungi</taxon>
        <taxon>Dikarya</taxon>
        <taxon>Ascomycota</taxon>
        <taxon>Pezizomycotina</taxon>
        <taxon>Sordariomycetes</taxon>
        <taxon>Xylariomycetidae</taxon>
        <taxon>Amphisphaeriales</taxon>
        <taxon>Apiosporaceae</taxon>
        <taxon>Apiospora</taxon>
    </lineage>
</organism>
<comment type="caution">
    <text evidence="3">The sequence shown here is derived from an EMBL/GenBank/DDBJ whole genome shotgun (WGS) entry which is preliminary data.</text>
</comment>
<evidence type="ECO:0000256" key="1">
    <source>
        <dbReference type="SAM" id="Coils"/>
    </source>
</evidence>
<dbReference type="Proteomes" id="UP001433268">
    <property type="component" value="Unassembled WGS sequence"/>
</dbReference>
<feature type="region of interest" description="Disordered" evidence="2">
    <location>
        <begin position="1"/>
        <end position="24"/>
    </location>
</feature>
<reference evidence="3 4" key="1">
    <citation type="submission" date="2023-01" db="EMBL/GenBank/DDBJ databases">
        <title>Analysis of 21 Apiospora genomes using comparative genomics revels a genus with tremendous synthesis potential of carbohydrate active enzymes and secondary metabolites.</title>
        <authorList>
            <person name="Sorensen T."/>
        </authorList>
    </citation>
    <scope>NUCLEOTIDE SEQUENCE [LARGE SCALE GENOMIC DNA]</scope>
    <source>
        <strain evidence="3 4">CBS 114990</strain>
    </source>
</reference>
<evidence type="ECO:0000256" key="2">
    <source>
        <dbReference type="SAM" id="MobiDB-lite"/>
    </source>
</evidence>